<dbReference type="InterPro" id="IPR029063">
    <property type="entry name" value="SAM-dependent_MTases_sf"/>
</dbReference>
<name>A0A8J6M6N3_9FIRM</name>
<dbReference type="InterPro" id="IPR013216">
    <property type="entry name" value="Methyltransf_11"/>
</dbReference>
<dbReference type="RefSeq" id="WP_186879270.1">
    <property type="nucleotide sequence ID" value="NZ_JACOPN010000012.1"/>
</dbReference>
<keyword evidence="3" id="KW-1185">Reference proteome</keyword>
<sequence length="231" mass="25490">MKPKFDGYAAQYDAWFMTNENLFQSELRLFQKVLGDISGKRVLSVGCGSGLFESMIDCSGIEGIEPSRDMGAIAQKRGVNVIAFGAIEEAELEENAYDVIYLNGSSSYMEDLTLAFDVCKKALKPNGKFISLDVPKESAFGFMYLLAKAVGTFDHPSLNGVMPQLPYPLELCCAGVWHSTEEKIDALKGLGFHDFQFYQTLLKNPMYTNEDAEDVVPGYQSGGYVAIIAHK</sequence>
<feature type="domain" description="Methyltransferase type 11" evidence="1">
    <location>
        <begin position="43"/>
        <end position="130"/>
    </location>
</feature>
<organism evidence="2 3">
    <name type="scientific">Flintibacter faecis</name>
    <dbReference type="NCBI Taxonomy" id="2763047"/>
    <lineage>
        <taxon>Bacteria</taxon>
        <taxon>Bacillati</taxon>
        <taxon>Bacillota</taxon>
        <taxon>Clostridia</taxon>
        <taxon>Eubacteriales</taxon>
        <taxon>Flintibacter</taxon>
    </lineage>
</organism>
<dbReference type="PANTHER" id="PTHR43861:SF1">
    <property type="entry name" value="TRANS-ACONITATE 2-METHYLTRANSFERASE"/>
    <property type="match status" value="1"/>
</dbReference>
<keyword evidence="2" id="KW-0489">Methyltransferase</keyword>
<dbReference type="Proteomes" id="UP000602260">
    <property type="component" value="Unassembled WGS sequence"/>
</dbReference>
<dbReference type="GO" id="GO:0008757">
    <property type="term" value="F:S-adenosylmethionine-dependent methyltransferase activity"/>
    <property type="evidence" value="ECO:0007669"/>
    <property type="project" value="InterPro"/>
</dbReference>
<dbReference type="AlphaFoldDB" id="A0A8J6M6N3"/>
<reference evidence="2" key="1">
    <citation type="submission" date="2020-08" db="EMBL/GenBank/DDBJ databases">
        <title>Genome public.</title>
        <authorList>
            <person name="Liu C."/>
            <person name="Sun Q."/>
        </authorList>
    </citation>
    <scope>NUCLEOTIDE SEQUENCE</scope>
    <source>
        <strain evidence="2">BX5</strain>
    </source>
</reference>
<comment type="caution">
    <text evidence="2">The sequence shown here is derived from an EMBL/GenBank/DDBJ whole genome shotgun (WGS) entry which is preliminary data.</text>
</comment>
<dbReference type="Gene3D" id="3.40.50.150">
    <property type="entry name" value="Vaccinia Virus protein VP39"/>
    <property type="match status" value="1"/>
</dbReference>
<dbReference type="CDD" id="cd02440">
    <property type="entry name" value="AdoMet_MTases"/>
    <property type="match status" value="1"/>
</dbReference>
<dbReference type="SUPFAM" id="SSF53335">
    <property type="entry name" value="S-adenosyl-L-methionine-dependent methyltransferases"/>
    <property type="match status" value="1"/>
</dbReference>
<dbReference type="GO" id="GO:0032259">
    <property type="term" value="P:methylation"/>
    <property type="evidence" value="ECO:0007669"/>
    <property type="project" value="UniProtKB-KW"/>
</dbReference>
<gene>
    <name evidence="2" type="ORF">H8S55_12935</name>
</gene>
<dbReference type="Pfam" id="PF08241">
    <property type="entry name" value="Methyltransf_11"/>
    <property type="match status" value="1"/>
</dbReference>
<protein>
    <submittedName>
        <fullName evidence="2">Class I SAM-dependent methyltransferase</fullName>
    </submittedName>
</protein>
<evidence type="ECO:0000313" key="3">
    <source>
        <dbReference type="Proteomes" id="UP000602260"/>
    </source>
</evidence>
<dbReference type="PANTHER" id="PTHR43861">
    <property type="entry name" value="TRANS-ACONITATE 2-METHYLTRANSFERASE-RELATED"/>
    <property type="match status" value="1"/>
</dbReference>
<dbReference type="EMBL" id="JACOPN010000012">
    <property type="protein sequence ID" value="MBC5718201.1"/>
    <property type="molecule type" value="Genomic_DNA"/>
</dbReference>
<accession>A0A8J6M6N3</accession>
<keyword evidence="2" id="KW-0808">Transferase</keyword>
<proteinExistence type="predicted"/>
<evidence type="ECO:0000259" key="1">
    <source>
        <dbReference type="Pfam" id="PF08241"/>
    </source>
</evidence>
<evidence type="ECO:0000313" key="2">
    <source>
        <dbReference type="EMBL" id="MBC5718201.1"/>
    </source>
</evidence>